<dbReference type="InterPro" id="IPR004089">
    <property type="entry name" value="MCPsignal_dom"/>
</dbReference>
<evidence type="ECO:0000313" key="14">
    <source>
        <dbReference type="EMBL" id="ELZ31432.1"/>
    </source>
</evidence>
<dbReference type="eggNOG" id="arCOG02320">
    <property type="taxonomic scope" value="Archaea"/>
</dbReference>
<sequence>MDINRKLIALCLAISLIPVSTVGVVGVVEMQQIGSAAETQSAIHMEQQVTGELNNTVSARQAGIQNVLDARRVDTRSLAASSPIQNYQAARNGQWRLVQEQSREQLGHTALQMRSTVETTKQTILENEYDGRAWEDLSATEQRRVEDQIERILVGTSGNGTTASGTATEMFHPGYIGNTGYAYVVDKDSNIVMHHSLADGFNLQDDAGLTVFADVESTIETDEAVRSGETWGIAEYNWEDTTQEGNPVEEKFVAYTYDEDLDWVLAPSVYYYELQTTAQESAKDRINDSFESYLQTRSVSVNAEERRAYDEIILTTETGQGVVRTDRAGETVETTSVSDQSYADEPWFTASTELDEGEVYVGDVHAHDGKRVVYLASPVYQNGQFAGTVALRFDFDILAALTNDVTVGESGYLSIVNQDGAILSHPNASVVDAGSKITDESYAGGLATIAQNSITTGDDGLDTYATTDSDGTENTYYVGYAPLQFGNKQLSLLATVPEEDVTAPAAALGASLRQKTASARNIFIGLILVAGLVVTGVGYRGAQYFSEPIVKLRDQATELAAGRFDQTTPIEATDDELGELVVAFESMRENLRQQVTELRTVSQELGDGNLDQDIRTDLPGEFGAIMTDLEDGIERIRQSLVEVHGVADEFAEISNETASSAEEIESASQATAESVEEIAHGAAQQTEQLQSASSEMNTLSATIEEVAASADGVVKTANEASSLADQGREQAAEATEEISAIETEAVAAVEQVEGLEERMAEINDIVQLITDITEQTNLLALNASIEAARAGDVGKGFAVVANEIKQLANEVEDATEDVEALISEVQADTGATVNDMQAMRERVQSGTETIEGAIEMFDDIADASERAEYGVREISDSTESQAASTEEVVAMVDEVSSVSEEMTSQASNVSAATEEQTASINEVARNVQTVSASAQSLQELVDEFDVGAATGTDGTTAGTSGAAAAAESSNEGVGREESTTPTLD</sequence>
<dbReference type="InParanoid" id="M0D9N8"/>
<gene>
    <name evidence="14" type="ORF">C474_09032</name>
</gene>
<dbReference type="RefSeq" id="WP_008385994.1">
    <property type="nucleotide sequence ID" value="NZ_AOIV01000021.1"/>
</dbReference>
<feature type="domain" description="Methyl-accepting transducer" evidence="12">
    <location>
        <begin position="660"/>
        <end position="896"/>
    </location>
</feature>
<evidence type="ECO:0000256" key="11">
    <source>
        <dbReference type="SAM" id="MobiDB-lite"/>
    </source>
</evidence>
<name>M0D9N8_HALPD</name>
<keyword evidence="6" id="KW-0472">Membrane</keyword>
<dbReference type="InterPro" id="IPR033479">
    <property type="entry name" value="dCache_1"/>
</dbReference>
<evidence type="ECO:0000256" key="3">
    <source>
        <dbReference type="ARBA" id="ARBA00022500"/>
    </source>
</evidence>
<dbReference type="Pfam" id="PF00672">
    <property type="entry name" value="HAMP"/>
    <property type="match status" value="2"/>
</dbReference>
<dbReference type="SUPFAM" id="SSF103190">
    <property type="entry name" value="Sensory domain-like"/>
    <property type="match status" value="1"/>
</dbReference>
<keyword evidence="4" id="KW-0812">Transmembrane</keyword>
<dbReference type="PATRIC" id="fig|1227487.5.peg.1814"/>
<keyword evidence="2" id="KW-1003">Cell membrane</keyword>
<dbReference type="GO" id="GO:0004888">
    <property type="term" value="F:transmembrane signaling receptor activity"/>
    <property type="evidence" value="ECO:0007669"/>
    <property type="project" value="InterPro"/>
</dbReference>
<dbReference type="InterPro" id="IPR029151">
    <property type="entry name" value="Sensor-like_sf"/>
</dbReference>
<dbReference type="GO" id="GO:0005886">
    <property type="term" value="C:plasma membrane"/>
    <property type="evidence" value="ECO:0007669"/>
    <property type="project" value="UniProtKB-SubCell"/>
</dbReference>
<evidence type="ECO:0000256" key="8">
    <source>
        <dbReference type="ARBA" id="ARBA00029447"/>
    </source>
</evidence>
<dbReference type="Gene3D" id="3.30.450.20">
    <property type="entry name" value="PAS domain"/>
    <property type="match status" value="2"/>
</dbReference>
<dbReference type="PRINTS" id="PR00260">
    <property type="entry name" value="CHEMTRNSDUCR"/>
</dbReference>
<dbReference type="eggNOG" id="arCOG02362">
    <property type="taxonomic scope" value="Archaea"/>
</dbReference>
<dbReference type="PROSITE" id="PS50885">
    <property type="entry name" value="HAMP"/>
    <property type="match status" value="2"/>
</dbReference>
<dbReference type="InterPro" id="IPR003660">
    <property type="entry name" value="HAMP_dom"/>
</dbReference>
<dbReference type="PROSITE" id="PS50111">
    <property type="entry name" value="CHEMOTAXIS_TRANSDUC_2"/>
    <property type="match status" value="1"/>
</dbReference>
<evidence type="ECO:0000313" key="15">
    <source>
        <dbReference type="Proteomes" id="UP000011513"/>
    </source>
</evidence>
<dbReference type="EMBL" id="AOIV01000021">
    <property type="protein sequence ID" value="ELZ31432.1"/>
    <property type="molecule type" value="Genomic_DNA"/>
</dbReference>
<evidence type="ECO:0000256" key="5">
    <source>
        <dbReference type="ARBA" id="ARBA00022989"/>
    </source>
</evidence>
<dbReference type="CDD" id="cd06225">
    <property type="entry name" value="HAMP"/>
    <property type="match status" value="1"/>
</dbReference>
<dbReference type="GO" id="GO:0007165">
    <property type="term" value="P:signal transduction"/>
    <property type="evidence" value="ECO:0007669"/>
    <property type="project" value="UniProtKB-KW"/>
</dbReference>
<dbReference type="PANTHER" id="PTHR32089:SF112">
    <property type="entry name" value="LYSOZYME-LIKE PROTEIN-RELATED"/>
    <property type="match status" value="1"/>
</dbReference>
<feature type="domain" description="HAMP" evidence="13">
    <location>
        <begin position="597"/>
        <end position="641"/>
    </location>
</feature>
<keyword evidence="10" id="KW-0175">Coiled coil</keyword>
<dbReference type="Gene3D" id="1.10.287.950">
    <property type="entry name" value="Methyl-accepting chemotaxis protein"/>
    <property type="match status" value="1"/>
</dbReference>
<dbReference type="CDD" id="cd12912">
    <property type="entry name" value="PDC2_MCP_like"/>
    <property type="match status" value="2"/>
</dbReference>
<comment type="caution">
    <text evidence="14">The sequence shown here is derived from an EMBL/GenBank/DDBJ whole genome shotgun (WGS) entry which is preliminary data.</text>
</comment>
<evidence type="ECO:0000256" key="2">
    <source>
        <dbReference type="ARBA" id="ARBA00022475"/>
    </source>
</evidence>
<protein>
    <submittedName>
        <fullName evidence="14">Methyl-accepting chemotaxis protein</fullName>
    </submittedName>
</protein>
<evidence type="ECO:0000259" key="12">
    <source>
        <dbReference type="PROSITE" id="PS50111"/>
    </source>
</evidence>
<feature type="region of interest" description="Disordered" evidence="11">
    <location>
        <begin position="948"/>
        <end position="984"/>
    </location>
</feature>
<dbReference type="CDD" id="cd11386">
    <property type="entry name" value="MCP_signal"/>
    <property type="match status" value="1"/>
</dbReference>
<feature type="compositionally biased region" description="Low complexity" evidence="11">
    <location>
        <begin position="655"/>
        <end position="673"/>
    </location>
</feature>
<feature type="coiled-coil region" evidence="10">
    <location>
        <begin position="682"/>
        <end position="765"/>
    </location>
</feature>
<dbReference type="SMART" id="SM00283">
    <property type="entry name" value="MA"/>
    <property type="match status" value="1"/>
</dbReference>
<feature type="coiled-coil region" evidence="10">
    <location>
        <begin position="797"/>
        <end position="828"/>
    </location>
</feature>
<evidence type="ECO:0000256" key="1">
    <source>
        <dbReference type="ARBA" id="ARBA00004651"/>
    </source>
</evidence>
<dbReference type="OrthoDB" id="8523at2157"/>
<dbReference type="SUPFAM" id="SSF58104">
    <property type="entry name" value="Methyl-accepting chemotaxis protein (MCP) signaling domain"/>
    <property type="match status" value="1"/>
</dbReference>
<proteinExistence type="inferred from homology"/>
<feature type="region of interest" description="Disordered" evidence="11">
    <location>
        <begin position="655"/>
        <end position="675"/>
    </location>
</feature>
<comment type="similarity">
    <text evidence="8">Belongs to the methyl-accepting chemotaxis (MCP) protein family.</text>
</comment>
<reference evidence="14 15" key="1">
    <citation type="journal article" date="2014" name="PLoS Genet.">
        <title>Phylogenetically driven sequencing of extremely halophilic archaea reveals strategies for static and dynamic osmo-response.</title>
        <authorList>
            <person name="Becker E.A."/>
            <person name="Seitzer P.M."/>
            <person name="Tritt A."/>
            <person name="Larsen D."/>
            <person name="Krusor M."/>
            <person name="Yao A.I."/>
            <person name="Wu D."/>
            <person name="Madern D."/>
            <person name="Eisen J.A."/>
            <person name="Darling A.E."/>
            <person name="Facciotti M.T."/>
        </authorList>
    </citation>
    <scope>NUCLEOTIDE SEQUENCE [LARGE SCALE GENOMIC DNA]</scope>
    <source>
        <strain evidence="14 15">JCM 14848</strain>
    </source>
</reference>
<evidence type="ECO:0000256" key="9">
    <source>
        <dbReference type="PROSITE-ProRule" id="PRU00284"/>
    </source>
</evidence>
<keyword evidence="15" id="KW-1185">Reference proteome</keyword>
<dbReference type="Pfam" id="PF00015">
    <property type="entry name" value="MCPsignal"/>
    <property type="match status" value="1"/>
</dbReference>
<evidence type="ECO:0000256" key="6">
    <source>
        <dbReference type="ARBA" id="ARBA00023136"/>
    </source>
</evidence>
<dbReference type="InterPro" id="IPR004090">
    <property type="entry name" value="Chemotax_Me-accpt_rcpt"/>
</dbReference>
<dbReference type="PANTHER" id="PTHR32089">
    <property type="entry name" value="METHYL-ACCEPTING CHEMOTAXIS PROTEIN MCPB"/>
    <property type="match status" value="1"/>
</dbReference>
<dbReference type="Pfam" id="PF02743">
    <property type="entry name" value="dCache_1"/>
    <property type="match status" value="1"/>
</dbReference>
<dbReference type="AlphaFoldDB" id="M0D9N8"/>
<dbReference type="Proteomes" id="UP000011513">
    <property type="component" value="Unassembled WGS sequence"/>
</dbReference>
<accession>M0D9N8</accession>
<feature type="domain" description="HAMP" evidence="13">
    <location>
        <begin position="543"/>
        <end position="596"/>
    </location>
</feature>
<evidence type="ECO:0000256" key="10">
    <source>
        <dbReference type="SAM" id="Coils"/>
    </source>
</evidence>
<keyword evidence="5" id="KW-1133">Transmembrane helix</keyword>
<evidence type="ECO:0000256" key="4">
    <source>
        <dbReference type="ARBA" id="ARBA00022692"/>
    </source>
</evidence>
<evidence type="ECO:0000256" key="7">
    <source>
        <dbReference type="ARBA" id="ARBA00023224"/>
    </source>
</evidence>
<comment type="subcellular location">
    <subcellularLocation>
        <location evidence="1">Cell membrane</location>
        <topology evidence="1">Multi-pass membrane protein</topology>
    </subcellularLocation>
</comment>
<organism evidence="14 15">
    <name type="scientific">Halogeometricum pallidum JCM 14848</name>
    <dbReference type="NCBI Taxonomy" id="1227487"/>
    <lineage>
        <taxon>Archaea</taxon>
        <taxon>Methanobacteriati</taxon>
        <taxon>Methanobacteriota</taxon>
        <taxon>Stenosarchaea group</taxon>
        <taxon>Halobacteria</taxon>
        <taxon>Halobacteriales</taxon>
        <taxon>Haloferacaceae</taxon>
        <taxon>Halogeometricum</taxon>
    </lineage>
</organism>
<dbReference type="GO" id="GO:0006935">
    <property type="term" value="P:chemotaxis"/>
    <property type="evidence" value="ECO:0007669"/>
    <property type="project" value="UniProtKB-KW"/>
</dbReference>
<evidence type="ECO:0000259" key="13">
    <source>
        <dbReference type="PROSITE" id="PS50885"/>
    </source>
</evidence>
<feature type="compositionally biased region" description="Low complexity" evidence="11">
    <location>
        <begin position="948"/>
        <end position="966"/>
    </location>
</feature>
<dbReference type="SMART" id="SM00304">
    <property type="entry name" value="HAMP"/>
    <property type="match status" value="2"/>
</dbReference>
<keyword evidence="3" id="KW-0145">Chemotaxis</keyword>
<keyword evidence="7 9" id="KW-0807">Transducer</keyword>
<dbReference type="Gene3D" id="6.10.340.10">
    <property type="match status" value="1"/>
</dbReference>